<dbReference type="InterPro" id="IPR021586">
    <property type="entry name" value="Tscrpt_reg_TrmB_C"/>
</dbReference>
<comment type="caution">
    <text evidence="4">The sequence shown here is derived from an EMBL/GenBank/DDBJ whole genome shotgun (WGS) entry which is preliminary data.</text>
</comment>
<sequence length="363" mass="41167">MQQTTTLQALQNAGFTQYEAEVYIEILKRGSAPAIELANASNVPKSRVYDVLRELESDGHIEIYKQDNLRARVLDPDAVITDLRQRAESFVDTADELDDLWDAPELTENNLTVVKRLETVIERAKHYIRTAENEVRLAVLPKQYHELRPVLHEAHDRDIFIKLSLSPSGDGSLPTEREFDFENTTSEVCFREFLAPFVIIVDHSKVCFAPQRGNGTEFGIIADNRSLTYVFHWYYQTTLWDSFETVYSVHNNSIPITYVNIRQCVADIAPLFHEGATIQLSAQGFDTTTGKKRHISGRITDMVFSGPITDNAYPSLCEVSGQVSIFVDDGNDTYSIGGWLPQVEDIELQRLTIKSIEFPEQAE</sequence>
<dbReference type="SUPFAM" id="SSF159071">
    <property type="entry name" value="TrmB C-terminal domain-like"/>
    <property type="match status" value="1"/>
</dbReference>
<dbReference type="Proteomes" id="UP001501729">
    <property type="component" value="Unassembled WGS sequence"/>
</dbReference>
<comment type="similarity">
    <text evidence="1">Belongs to the transcriptional regulator TrmB family.</text>
</comment>
<accession>A0AAV3UQ65</accession>
<keyword evidence="5" id="KW-1185">Reference proteome</keyword>
<dbReference type="PANTHER" id="PTHR34293">
    <property type="entry name" value="HTH-TYPE TRANSCRIPTIONAL REGULATOR TRMBL2"/>
    <property type="match status" value="1"/>
</dbReference>
<dbReference type="Pfam" id="PF01978">
    <property type="entry name" value="TrmB"/>
    <property type="match status" value="1"/>
</dbReference>
<dbReference type="RefSeq" id="WP_227778604.1">
    <property type="nucleotide sequence ID" value="NZ_BAABKX010000024.1"/>
</dbReference>
<dbReference type="CDD" id="cd09124">
    <property type="entry name" value="PLDc_like_TrmB_middle"/>
    <property type="match status" value="1"/>
</dbReference>
<evidence type="ECO:0000256" key="1">
    <source>
        <dbReference type="ARBA" id="ARBA00007287"/>
    </source>
</evidence>
<dbReference type="Gene3D" id="1.10.10.10">
    <property type="entry name" value="Winged helix-like DNA-binding domain superfamily/Winged helix DNA-binding domain"/>
    <property type="match status" value="1"/>
</dbReference>
<dbReference type="Pfam" id="PF11495">
    <property type="entry name" value="Regulator_TrmB"/>
    <property type="match status" value="1"/>
</dbReference>
<dbReference type="InterPro" id="IPR002831">
    <property type="entry name" value="Tscrpt_reg_TrmB_N"/>
</dbReference>
<organism evidence="4 5">
    <name type="scientific">Haladaptatus pallidirubidus</name>
    <dbReference type="NCBI Taxonomy" id="1008152"/>
    <lineage>
        <taxon>Archaea</taxon>
        <taxon>Methanobacteriati</taxon>
        <taxon>Methanobacteriota</taxon>
        <taxon>Stenosarchaea group</taxon>
        <taxon>Halobacteria</taxon>
        <taxon>Halobacteriales</taxon>
        <taxon>Haladaptataceae</taxon>
        <taxon>Haladaptatus</taxon>
    </lineage>
</organism>
<evidence type="ECO:0000259" key="2">
    <source>
        <dbReference type="Pfam" id="PF01978"/>
    </source>
</evidence>
<protein>
    <submittedName>
        <fullName evidence="4">TrmB family transcriptional regulator</fullName>
    </submittedName>
</protein>
<evidence type="ECO:0000313" key="5">
    <source>
        <dbReference type="Proteomes" id="UP001501729"/>
    </source>
</evidence>
<reference evidence="4 5" key="1">
    <citation type="journal article" date="2019" name="Int. J. Syst. Evol. Microbiol.">
        <title>The Global Catalogue of Microorganisms (GCM) 10K type strain sequencing project: providing services to taxonomists for standard genome sequencing and annotation.</title>
        <authorList>
            <consortium name="The Broad Institute Genomics Platform"/>
            <consortium name="The Broad Institute Genome Sequencing Center for Infectious Disease"/>
            <person name="Wu L."/>
            <person name="Ma J."/>
        </authorList>
    </citation>
    <scope>NUCLEOTIDE SEQUENCE [LARGE SCALE GENOMIC DNA]</scope>
    <source>
        <strain evidence="4 5">JCM 17504</strain>
    </source>
</reference>
<dbReference type="GeneID" id="68617071"/>
<evidence type="ECO:0000313" key="4">
    <source>
        <dbReference type="EMBL" id="GAA5062821.1"/>
    </source>
</evidence>
<dbReference type="InterPro" id="IPR051797">
    <property type="entry name" value="TrmB-like"/>
</dbReference>
<dbReference type="InterPro" id="IPR036388">
    <property type="entry name" value="WH-like_DNA-bd_sf"/>
</dbReference>
<proteinExistence type="inferred from homology"/>
<dbReference type="AlphaFoldDB" id="A0AAV3UQ65"/>
<dbReference type="SUPFAM" id="SSF46785">
    <property type="entry name" value="Winged helix' DNA-binding domain"/>
    <property type="match status" value="1"/>
</dbReference>
<dbReference type="PANTHER" id="PTHR34293:SF1">
    <property type="entry name" value="HTH-TYPE TRANSCRIPTIONAL REGULATOR TRMBL2"/>
    <property type="match status" value="1"/>
</dbReference>
<feature type="domain" description="Transcription regulator TrmB C-terminal" evidence="3">
    <location>
        <begin position="111"/>
        <end position="355"/>
    </location>
</feature>
<gene>
    <name evidence="4" type="ORF">GCM10025751_50610</name>
</gene>
<name>A0AAV3UQ65_9EURY</name>
<evidence type="ECO:0000259" key="3">
    <source>
        <dbReference type="Pfam" id="PF11495"/>
    </source>
</evidence>
<dbReference type="EMBL" id="BAABKX010000024">
    <property type="protein sequence ID" value="GAA5062821.1"/>
    <property type="molecule type" value="Genomic_DNA"/>
</dbReference>
<feature type="domain" description="Transcription regulator TrmB N-terminal" evidence="2">
    <location>
        <begin position="10"/>
        <end position="76"/>
    </location>
</feature>
<dbReference type="InterPro" id="IPR036390">
    <property type="entry name" value="WH_DNA-bd_sf"/>
</dbReference>